<evidence type="ECO:0008006" key="4">
    <source>
        <dbReference type="Google" id="ProtNLM"/>
    </source>
</evidence>
<protein>
    <recommendedName>
        <fullName evidence="4">DUF3784 domain-containing protein</fullName>
    </recommendedName>
</protein>
<accession>A0A1Y4SYT5</accession>
<feature type="transmembrane region" description="Helical" evidence="1">
    <location>
        <begin position="6"/>
        <end position="22"/>
    </location>
</feature>
<reference evidence="2 3" key="1">
    <citation type="journal article" date="2018" name="BMC Genomics">
        <title>Whole genome sequencing and function prediction of 133 gut anaerobes isolated from chicken caecum in pure cultures.</title>
        <authorList>
            <person name="Medvecky M."/>
            <person name="Cejkova D."/>
            <person name="Polansky O."/>
            <person name="Karasova D."/>
            <person name="Kubasova T."/>
            <person name="Cizek A."/>
            <person name="Rychlik I."/>
        </authorList>
    </citation>
    <scope>NUCLEOTIDE SEQUENCE [LARGE SCALE GENOMIC DNA]</scope>
    <source>
        <strain evidence="2 3">An13</strain>
    </source>
</reference>
<evidence type="ECO:0000313" key="2">
    <source>
        <dbReference type="EMBL" id="OUQ34102.1"/>
    </source>
</evidence>
<comment type="caution">
    <text evidence="2">The sequence shown here is derived from an EMBL/GenBank/DDBJ whole genome shotgun (WGS) entry which is preliminary data.</text>
</comment>
<keyword evidence="1" id="KW-0812">Transmembrane</keyword>
<proteinExistence type="predicted"/>
<keyword evidence="3" id="KW-1185">Reference proteome</keyword>
<evidence type="ECO:0000256" key="1">
    <source>
        <dbReference type="SAM" id="Phobius"/>
    </source>
</evidence>
<dbReference type="Proteomes" id="UP000195305">
    <property type="component" value="Unassembled WGS sequence"/>
</dbReference>
<gene>
    <name evidence="2" type="ORF">B5E75_07850</name>
</gene>
<sequence>MENIIFVIISVHLIYFIFWFFTNKIKNSHLQIVGEWDNGYEFYETLNPIDKEKYWKEDTKNLNYFFCVLLFFMEIMFYGLYRNWTSLWILSLIIGLIISSIVYIVLDKKLKKKYIIK</sequence>
<keyword evidence="1" id="KW-0472">Membrane</keyword>
<dbReference type="EMBL" id="NFLJ01000020">
    <property type="protein sequence ID" value="OUQ34102.1"/>
    <property type="molecule type" value="Genomic_DNA"/>
</dbReference>
<keyword evidence="1" id="KW-1133">Transmembrane helix</keyword>
<dbReference type="AlphaFoldDB" id="A0A1Y4SYT5"/>
<name>A0A1Y4SYT5_9FIRM</name>
<dbReference type="OrthoDB" id="3035550at2"/>
<organism evidence="2 3">
    <name type="scientific">Massilimicrobiota timonensis</name>
    <dbReference type="NCBI Taxonomy" id="1776392"/>
    <lineage>
        <taxon>Bacteria</taxon>
        <taxon>Bacillati</taxon>
        <taxon>Bacillota</taxon>
        <taxon>Erysipelotrichia</taxon>
        <taxon>Erysipelotrichales</taxon>
        <taxon>Erysipelotrichaceae</taxon>
        <taxon>Massilimicrobiota</taxon>
    </lineage>
</organism>
<feature type="transmembrane region" description="Helical" evidence="1">
    <location>
        <begin position="87"/>
        <end position="106"/>
    </location>
</feature>
<feature type="transmembrane region" description="Helical" evidence="1">
    <location>
        <begin position="62"/>
        <end position="81"/>
    </location>
</feature>
<dbReference type="RefSeq" id="WP_087358199.1">
    <property type="nucleotide sequence ID" value="NZ_NFLJ01000020.1"/>
</dbReference>
<evidence type="ECO:0000313" key="3">
    <source>
        <dbReference type="Proteomes" id="UP000195305"/>
    </source>
</evidence>